<dbReference type="Gene3D" id="3.40.50.300">
    <property type="entry name" value="P-loop containing nucleotide triphosphate hydrolases"/>
    <property type="match status" value="2"/>
</dbReference>
<dbReference type="InterPro" id="IPR027417">
    <property type="entry name" value="P-loop_NTPase"/>
</dbReference>
<dbReference type="GO" id="GO:0000965">
    <property type="term" value="P:mitochondrial RNA 3'-end processing"/>
    <property type="evidence" value="ECO:0007669"/>
    <property type="project" value="TreeGrafter"/>
</dbReference>
<evidence type="ECO:0000313" key="14">
    <source>
        <dbReference type="EMBL" id="KAK5085892.1"/>
    </source>
</evidence>
<dbReference type="GO" id="GO:0045025">
    <property type="term" value="C:mitochondrial degradosome"/>
    <property type="evidence" value="ECO:0007669"/>
    <property type="project" value="TreeGrafter"/>
</dbReference>
<dbReference type="Gene3D" id="1.20.272.40">
    <property type="match status" value="1"/>
</dbReference>
<dbReference type="Pfam" id="PF18147">
    <property type="entry name" value="Suv3_C_1"/>
    <property type="match status" value="1"/>
</dbReference>
<keyword evidence="9" id="KW-0809">Transit peptide</keyword>
<comment type="catalytic activity">
    <reaction evidence="11">
        <text>ATP + H2O = ADP + phosphate + H(+)</text>
        <dbReference type="Rhea" id="RHEA:13065"/>
        <dbReference type="ChEBI" id="CHEBI:15377"/>
        <dbReference type="ChEBI" id="CHEBI:15378"/>
        <dbReference type="ChEBI" id="CHEBI:30616"/>
        <dbReference type="ChEBI" id="CHEBI:43474"/>
        <dbReference type="ChEBI" id="CHEBI:456216"/>
        <dbReference type="EC" id="3.6.4.13"/>
    </reaction>
</comment>
<evidence type="ECO:0000256" key="10">
    <source>
        <dbReference type="ARBA" id="ARBA00023128"/>
    </source>
</evidence>
<evidence type="ECO:0000256" key="4">
    <source>
        <dbReference type="ARBA" id="ARBA00012552"/>
    </source>
</evidence>
<dbReference type="SUPFAM" id="SSF52540">
    <property type="entry name" value="P-loop containing nucleoside triphosphate hydrolases"/>
    <property type="match status" value="1"/>
</dbReference>
<dbReference type="Gene3D" id="1.20.58.1080">
    <property type="match status" value="1"/>
</dbReference>
<dbReference type="Pfam" id="PF00271">
    <property type="entry name" value="Helicase_C"/>
    <property type="match status" value="1"/>
</dbReference>
<evidence type="ECO:0000259" key="13">
    <source>
        <dbReference type="SMART" id="SM00490"/>
    </source>
</evidence>
<feature type="region of interest" description="Disordered" evidence="12">
    <location>
        <begin position="596"/>
        <end position="824"/>
    </location>
</feature>
<evidence type="ECO:0000256" key="3">
    <source>
        <dbReference type="ARBA" id="ARBA00004173"/>
    </source>
</evidence>
<name>A0AAN7YGN9_9EURO</name>
<dbReference type="InterPro" id="IPR044774">
    <property type="entry name" value="Suv3_DEXQc"/>
</dbReference>
<evidence type="ECO:0000256" key="1">
    <source>
        <dbReference type="ARBA" id="ARBA00001936"/>
    </source>
</evidence>
<evidence type="ECO:0000256" key="12">
    <source>
        <dbReference type="SAM" id="MobiDB-lite"/>
    </source>
</evidence>
<dbReference type="GO" id="GO:0005524">
    <property type="term" value="F:ATP binding"/>
    <property type="evidence" value="ECO:0007669"/>
    <property type="project" value="UniProtKB-KW"/>
</dbReference>
<feature type="compositionally biased region" description="Polar residues" evidence="12">
    <location>
        <begin position="671"/>
        <end position="684"/>
    </location>
</feature>
<evidence type="ECO:0000313" key="15">
    <source>
        <dbReference type="Proteomes" id="UP001309876"/>
    </source>
</evidence>
<protein>
    <recommendedName>
        <fullName evidence="4">RNA helicase</fullName>
        <ecNumber evidence="4">3.6.4.13</ecNumber>
    </recommendedName>
</protein>
<feature type="compositionally biased region" description="Polar residues" evidence="12">
    <location>
        <begin position="705"/>
        <end position="714"/>
    </location>
</feature>
<comment type="cofactor">
    <cofactor evidence="1">
        <name>Mn(2+)</name>
        <dbReference type="ChEBI" id="CHEBI:29035"/>
    </cofactor>
</comment>
<evidence type="ECO:0000256" key="2">
    <source>
        <dbReference type="ARBA" id="ARBA00001946"/>
    </source>
</evidence>
<dbReference type="PANTHER" id="PTHR12131:SF1">
    <property type="entry name" value="ATP-DEPENDENT RNA HELICASE SUPV3L1, MITOCHONDRIAL-RELATED"/>
    <property type="match status" value="1"/>
</dbReference>
<dbReference type="Pfam" id="PF12513">
    <property type="entry name" value="SUV3_C"/>
    <property type="match status" value="1"/>
</dbReference>
<keyword evidence="5" id="KW-0547">Nucleotide-binding</keyword>
<keyword evidence="6 14" id="KW-0378">Hydrolase</keyword>
<reference evidence="14 15" key="1">
    <citation type="submission" date="2023-08" db="EMBL/GenBank/DDBJ databases">
        <title>Black Yeasts Isolated from many extreme environments.</title>
        <authorList>
            <person name="Coleine C."/>
            <person name="Stajich J.E."/>
            <person name="Selbmann L."/>
        </authorList>
    </citation>
    <scope>NUCLEOTIDE SEQUENCE [LARGE SCALE GENOMIC DNA]</scope>
    <source>
        <strain evidence="14 15">CCFEE 5910</strain>
    </source>
</reference>
<comment type="cofactor">
    <cofactor evidence="2">
        <name>Mg(2+)</name>
        <dbReference type="ChEBI" id="CHEBI:18420"/>
    </cofactor>
</comment>
<comment type="subcellular location">
    <subcellularLocation>
        <location evidence="3">Mitochondrion</location>
    </subcellularLocation>
</comment>
<evidence type="ECO:0000256" key="8">
    <source>
        <dbReference type="ARBA" id="ARBA00022840"/>
    </source>
</evidence>
<evidence type="ECO:0000256" key="11">
    <source>
        <dbReference type="ARBA" id="ARBA00047984"/>
    </source>
</evidence>
<evidence type="ECO:0000256" key="6">
    <source>
        <dbReference type="ARBA" id="ARBA00022801"/>
    </source>
</evidence>
<dbReference type="InterPro" id="IPR001650">
    <property type="entry name" value="Helicase_C-like"/>
</dbReference>
<dbReference type="InterPro" id="IPR050699">
    <property type="entry name" value="RNA-DNA_Helicase"/>
</dbReference>
<dbReference type="InterPro" id="IPR041082">
    <property type="entry name" value="Suv3_C_1"/>
</dbReference>
<dbReference type="GO" id="GO:0003724">
    <property type="term" value="F:RNA helicase activity"/>
    <property type="evidence" value="ECO:0007669"/>
    <property type="project" value="UniProtKB-EC"/>
</dbReference>
<dbReference type="CDD" id="cd17913">
    <property type="entry name" value="DEXQc_Suv3"/>
    <property type="match status" value="1"/>
</dbReference>
<dbReference type="EC" id="3.6.4.13" evidence="4"/>
<dbReference type="PANTHER" id="PTHR12131">
    <property type="entry name" value="ATP-DEPENDENT RNA AND DNA HELICASE"/>
    <property type="match status" value="1"/>
</dbReference>
<dbReference type="CDD" id="cd18805">
    <property type="entry name" value="SF2_C_suv3"/>
    <property type="match status" value="1"/>
</dbReference>
<dbReference type="FunFam" id="3.40.50.300:FF:000269">
    <property type="entry name" value="ATP-dependent RNA helicase SUPV3L1, mitochondrial"/>
    <property type="match status" value="1"/>
</dbReference>
<keyword evidence="8" id="KW-0067">ATP-binding</keyword>
<dbReference type="InterPro" id="IPR022192">
    <property type="entry name" value="SUV3_C"/>
</dbReference>
<proteinExistence type="predicted"/>
<dbReference type="SMART" id="SM00490">
    <property type="entry name" value="HELICc"/>
    <property type="match status" value="1"/>
</dbReference>
<keyword evidence="15" id="KW-1185">Reference proteome</keyword>
<feature type="region of interest" description="Disordered" evidence="12">
    <location>
        <begin position="355"/>
        <end position="374"/>
    </location>
</feature>
<keyword evidence="7 14" id="KW-0347">Helicase</keyword>
<feature type="compositionally biased region" description="Basic and acidic residues" evidence="12">
    <location>
        <begin position="619"/>
        <end position="634"/>
    </location>
</feature>
<keyword evidence="10" id="KW-0496">Mitochondrion</keyword>
<dbReference type="EMBL" id="JAVRRJ010000004">
    <property type="protein sequence ID" value="KAK5085892.1"/>
    <property type="molecule type" value="Genomic_DNA"/>
</dbReference>
<organism evidence="14 15">
    <name type="scientific">Lithohypha guttulata</name>
    <dbReference type="NCBI Taxonomy" id="1690604"/>
    <lineage>
        <taxon>Eukaryota</taxon>
        <taxon>Fungi</taxon>
        <taxon>Dikarya</taxon>
        <taxon>Ascomycota</taxon>
        <taxon>Pezizomycotina</taxon>
        <taxon>Eurotiomycetes</taxon>
        <taxon>Chaetothyriomycetidae</taxon>
        <taxon>Chaetothyriales</taxon>
        <taxon>Trichomeriaceae</taxon>
        <taxon>Lithohypha</taxon>
    </lineage>
</organism>
<dbReference type="Pfam" id="PF22527">
    <property type="entry name" value="DEXQc_Suv3"/>
    <property type="match status" value="1"/>
</dbReference>
<dbReference type="Proteomes" id="UP001309876">
    <property type="component" value="Unassembled WGS sequence"/>
</dbReference>
<gene>
    <name evidence="14" type="primary">SUV3</name>
    <name evidence="14" type="ORF">LTR05_005181</name>
</gene>
<feature type="domain" description="Helicase C-terminal" evidence="13">
    <location>
        <begin position="245"/>
        <end position="358"/>
    </location>
</feature>
<comment type="caution">
    <text evidence="14">The sequence shown here is derived from an EMBL/GenBank/DDBJ whole genome shotgun (WGS) entry which is preliminary data.</text>
</comment>
<dbReference type="AlphaFoldDB" id="A0AAN7YGN9"/>
<dbReference type="InterPro" id="IPR055206">
    <property type="entry name" value="DEXQc_SUV3"/>
</dbReference>
<accession>A0AAN7YGN9</accession>
<sequence length="824" mass="92491">MDRLDPTGQLWPAYRAYILSLKEKVATSKRPSNDQRMWDTLSSTNNESLEKELYFGFLDFAIKPPSADEFSKSKSMPVDLRYPTEWYASARRAQRVIHLHVGPTNSGKTYNALKRLQETKNGFYAGPLRLLAHEVYSRFRANGIACDLVTGDDVRLDEDADTKVYASTVEMVNTSRHHEVAVIDEIQMMGSEDRGWAWTRAFLGANANEVHLCGEERVVPLIRELCASMGDALQIHQYKRLNPLRCMSRSLRGNIKLLRKGDCVVAFSIMELHALRRQIELETNRSLPPETRAQQADLFNDPDNDYDFLVASDAIGMGLNLSVKRIIFSSTSKFDGTKTVQLTIPQIKQIAGRAGRYRSAHQDKNKTSATTTDAKDAADENVGLVTCIDETDLPIIRDALATEAPPMRKAGIVPPAEYLQEYSTQLPPGIPFEYLMRKVSHAATIHPRFFLCDIRDKLKNARIVDDVPNLTIEQRVNITAAPLGGRDPKHAKCLQALSRVIAQNKLVTVADIPEIPLEVLAQEPQHERRYLEELESLHKCLILYLWLSYRFTAVLRDQPMAAHAKDLTEQRINLTLRAFSANPRLRQRLRKIKEQQKDFVAPAVPEKAEAQATAEPTYDPERQSRVDEKDRDQYEDNSNPFMLDGQADETVEEHFREPASMEAPYGAEPGSETQPDSNSLTSKTPIHDTLPVTGNLDMTRPEDPMQQQISSAINEANMFHARSTNPASGLPEIDADTHDLDMTSGTQTADQEPAFQERLPPDRDTSDEVVIDPAEAEAIAQIEDKEEGVDMSTESESGTTRIPERNEDADEEEVEQPKAASGSA</sequence>
<evidence type="ECO:0000256" key="9">
    <source>
        <dbReference type="ARBA" id="ARBA00022946"/>
    </source>
</evidence>
<dbReference type="GO" id="GO:0016787">
    <property type="term" value="F:hydrolase activity"/>
    <property type="evidence" value="ECO:0007669"/>
    <property type="project" value="UniProtKB-KW"/>
</dbReference>
<evidence type="ECO:0000256" key="7">
    <source>
        <dbReference type="ARBA" id="ARBA00022806"/>
    </source>
</evidence>
<evidence type="ECO:0000256" key="5">
    <source>
        <dbReference type="ARBA" id="ARBA00022741"/>
    </source>
</evidence>